<dbReference type="InterPro" id="IPR021176">
    <property type="entry name" value="Competence-induced_CoiA"/>
</dbReference>
<dbReference type="InterPro" id="IPR057253">
    <property type="entry name" value="CoiA-like_N"/>
</dbReference>
<evidence type="ECO:0000313" key="3">
    <source>
        <dbReference type="EMBL" id="MBJ8350399.1"/>
    </source>
</evidence>
<feature type="domain" description="Competence protein CoiA nuclease-like" evidence="1">
    <location>
        <begin position="66"/>
        <end position="177"/>
    </location>
</feature>
<dbReference type="AlphaFoldDB" id="A0A934UE30"/>
<keyword evidence="4" id="KW-1185">Reference proteome</keyword>
<protein>
    <submittedName>
        <fullName evidence="3">Competence protein CoiA</fullName>
    </submittedName>
</protein>
<sequence>MLTANNKNGKRINLITLSHLDKKALVKESFTCCACRQPVRLRFGQIYQAHFAHIRLKDCLFTSENEGEEHLGLKSELYHALSKKNEVTIETILPKLNQIADLLVNQSLALEIQCSPLSQKRLKERTKSYQKNHYTVLWLLGHKLWLGDRITSLQKQLIYFSKNIGFYLYEVDLKKRCLRIKYLIYEDLKGKSHYLEKSCSFDEDLLMFLRFPYLKQKMSSYQIKMADDILFYIQKQLCYKSPKWLKKQAYAYQAGNNILLNKQDDFYPQVNPLKSDNGFAQITANLSAYYQNFEHYYQKVDNKRQQTLYPPKFYDTIQ</sequence>
<feature type="domain" description="Competence protein CoiA-like N-terminal" evidence="2">
    <location>
        <begin position="25"/>
        <end position="61"/>
    </location>
</feature>
<organism evidence="3 4">
    <name type="scientific">Streptococcus zalophi</name>
    <dbReference type="NCBI Taxonomy" id="640031"/>
    <lineage>
        <taxon>Bacteria</taxon>
        <taxon>Bacillati</taxon>
        <taxon>Bacillota</taxon>
        <taxon>Bacilli</taxon>
        <taxon>Lactobacillales</taxon>
        <taxon>Streptococcaceae</taxon>
        <taxon>Streptococcus</taxon>
    </lineage>
</organism>
<dbReference type="InterPro" id="IPR010330">
    <property type="entry name" value="CoiA_nuc"/>
</dbReference>
<evidence type="ECO:0000259" key="2">
    <source>
        <dbReference type="Pfam" id="PF25164"/>
    </source>
</evidence>
<proteinExistence type="predicted"/>
<accession>A0A934UE30</accession>
<evidence type="ECO:0000259" key="1">
    <source>
        <dbReference type="Pfam" id="PF06054"/>
    </source>
</evidence>
<name>A0A934UE30_9STRE</name>
<dbReference type="PIRSF" id="PIRSF007487">
    <property type="entry name" value="Competence-induced_CoiA_bac"/>
    <property type="match status" value="1"/>
</dbReference>
<reference evidence="3 4" key="1">
    <citation type="journal article" date="2021" name="Int. J. Syst. Evol. Microbiol.">
        <title>Streptococcus vicugnae sp. nov., isolated from faeces of alpacas (Vicugna pacos) and cattle (Bos taurus), Streptococcus zalophi sp. nov., and Streptococcus pacificus sp. nov., isolated from respiratory tract of California sea lions (Zalophus californianus).</title>
        <authorList>
            <person name="Volokhov D.V."/>
            <person name="Zagorodnyaya T.A."/>
            <person name="Shen Z."/>
            <person name="Blom J."/>
            <person name="Furtak V.A."/>
            <person name="Eisenberg T."/>
            <person name="Fan P."/>
            <person name="Jeong K.C."/>
            <person name="Gao Y."/>
            <person name="Zhang S."/>
            <person name="Amselle M."/>
        </authorList>
    </citation>
    <scope>NUCLEOTIDE SEQUENCE [LARGE SCALE GENOMIC DNA]</scope>
    <source>
        <strain evidence="4">CSL7508-lung</strain>
    </source>
</reference>
<dbReference type="Proteomes" id="UP000644875">
    <property type="component" value="Unassembled WGS sequence"/>
</dbReference>
<dbReference type="RefSeq" id="WP_199568306.1">
    <property type="nucleotide sequence ID" value="NZ_JAENBP010000011.1"/>
</dbReference>
<dbReference type="Pfam" id="PF25164">
    <property type="entry name" value="CoiA_N"/>
    <property type="match status" value="1"/>
</dbReference>
<dbReference type="Pfam" id="PF06054">
    <property type="entry name" value="CoiA_nuc"/>
    <property type="match status" value="1"/>
</dbReference>
<evidence type="ECO:0000313" key="4">
    <source>
        <dbReference type="Proteomes" id="UP000644875"/>
    </source>
</evidence>
<comment type="caution">
    <text evidence="3">The sequence shown here is derived from an EMBL/GenBank/DDBJ whole genome shotgun (WGS) entry which is preliminary data.</text>
</comment>
<dbReference type="EMBL" id="JAENBP010000011">
    <property type="protein sequence ID" value="MBJ8350399.1"/>
    <property type="molecule type" value="Genomic_DNA"/>
</dbReference>
<gene>
    <name evidence="3" type="ORF">JHK64_07155</name>
</gene>